<keyword evidence="4" id="KW-0319">Glycerol metabolism</keyword>
<dbReference type="Pfam" id="PF03009">
    <property type="entry name" value="GDPD"/>
    <property type="match status" value="1"/>
</dbReference>
<keyword evidence="3" id="KW-0732">Signal</keyword>
<evidence type="ECO:0000313" key="9">
    <source>
        <dbReference type="Proteomes" id="UP000326546"/>
    </source>
</evidence>
<evidence type="ECO:0000256" key="5">
    <source>
        <dbReference type="ARBA" id="ARBA00022801"/>
    </source>
</evidence>
<dbReference type="GO" id="GO:0008889">
    <property type="term" value="F:glycerophosphodiester phosphodiesterase activity"/>
    <property type="evidence" value="ECO:0007669"/>
    <property type="project" value="UniProtKB-EC"/>
</dbReference>
<proteinExistence type="inferred from homology"/>
<dbReference type="SUPFAM" id="SSF51695">
    <property type="entry name" value="PLC-like phosphodiesterases"/>
    <property type="match status" value="1"/>
</dbReference>
<protein>
    <recommendedName>
        <fullName evidence="2">glycerophosphodiester phosphodiesterase</fullName>
        <ecNumber evidence="2">3.1.4.46</ecNumber>
    </recommendedName>
</protein>
<comment type="catalytic activity">
    <reaction evidence="6">
        <text>a sn-glycero-3-phosphodiester + H2O = an alcohol + sn-glycerol 3-phosphate + H(+)</text>
        <dbReference type="Rhea" id="RHEA:12969"/>
        <dbReference type="ChEBI" id="CHEBI:15377"/>
        <dbReference type="ChEBI" id="CHEBI:15378"/>
        <dbReference type="ChEBI" id="CHEBI:30879"/>
        <dbReference type="ChEBI" id="CHEBI:57597"/>
        <dbReference type="ChEBI" id="CHEBI:83408"/>
        <dbReference type="EC" id="3.1.4.46"/>
    </reaction>
</comment>
<dbReference type="EMBL" id="CP044427">
    <property type="protein sequence ID" value="QFG68121.1"/>
    <property type="molecule type" value="Genomic_DNA"/>
</dbReference>
<reference evidence="8 9" key="1">
    <citation type="submission" date="2019-09" db="EMBL/GenBank/DDBJ databases">
        <title>Serinicoccus pratensis sp. nov., isolated from meadow soil.</title>
        <authorList>
            <person name="Zhang W."/>
        </authorList>
    </citation>
    <scope>NUCLEOTIDE SEQUENCE [LARGE SCALE GENOMIC DNA]</scope>
    <source>
        <strain evidence="8 9">W204</strain>
    </source>
</reference>
<evidence type="ECO:0000256" key="2">
    <source>
        <dbReference type="ARBA" id="ARBA00012247"/>
    </source>
</evidence>
<dbReference type="InterPro" id="IPR030395">
    <property type="entry name" value="GP_PDE_dom"/>
</dbReference>
<dbReference type="RefSeq" id="WP_158060511.1">
    <property type="nucleotide sequence ID" value="NZ_CP044427.1"/>
</dbReference>
<dbReference type="EC" id="3.1.4.46" evidence="2"/>
<dbReference type="PANTHER" id="PTHR43620:SF7">
    <property type="entry name" value="GLYCEROPHOSPHODIESTER PHOSPHODIESTERASE GDPD5-RELATED"/>
    <property type="match status" value="1"/>
</dbReference>
<feature type="domain" description="GP-PDE" evidence="7">
    <location>
        <begin position="4"/>
        <end position="311"/>
    </location>
</feature>
<evidence type="ECO:0000256" key="6">
    <source>
        <dbReference type="ARBA" id="ARBA00047512"/>
    </source>
</evidence>
<evidence type="ECO:0000259" key="7">
    <source>
        <dbReference type="PROSITE" id="PS51704"/>
    </source>
</evidence>
<dbReference type="OrthoDB" id="9758957at2"/>
<gene>
    <name evidence="8" type="ORF">FY030_04800</name>
</gene>
<evidence type="ECO:0000256" key="1">
    <source>
        <dbReference type="ARBA" id="ARBA00007277"/>
    </source>
</evidence>
<dbReference type="GO" id="GO:0006071">
    <property type="term" value="P:glycerol metabolic process"/>
    <property type="evidence" value="ECO:0007669"/>
    <property type="project" value="UniProtKB-KW"/>
</dbReference>
<dbReference type="AlphaFoldDB" id="A0A5J6V4R7"/>
<dbReference type="GO" id="GO:0042597">
    <property type="term" value="C:periplasmic space"/>
    <property type="evidence" value="ECO:0007669"/>
    <property type="project" value="TreeGrafter"/>
</dbReference>
<evidence type="ECO:0000313" key="8">
    <source>
        <dbReference type="EMBL" id="QFG68121.1"/>
    </source>
</evidence>
<dbReference type="Gene3D" id="3.20.20.190">
    <property type="entry name" value="Phosphatidylinositol (PI) phosphodiesterase"/>
    <property type="match status" value="1"/>
</dbReference>
<evidence type="ECO:0000256" key="4">
    <source>
        <dbReference type="ARBA" id="ARBA00022798"/>
    </source>
</evidence>
<keyword evidence="5" id="KW-0378">Hydrolase</keyword>
<dbReference type="InterPro" id="IPR017946">
    <property type="entry name" value="PLC-like_Pdiesterase_TIM-brl"/>
</dbReference>
<sequence>MNTPLVVAHRGASGYRPEQTRSAYELAARMGADLLELDVVPTKDHVLLARHENNLAGTTDIATRPEFADRRATKVVDGQVQEGWFTEDLTLTEVKRLRAVERLPQLRPDSARHDGLEEILTVEEVFDLREQLAGELGRPIGLYPEIKHSAYFARLGLPAEPALTDLLRRFDQDRPDGDVLLHAFEPSSLVTLHHDLGVRARSSLLMFSGGTPGDAGPGDPDYAWWSGPQGMARVRRLGISGVSPDLTMVISIGPGGAMGEDTGLVAAAHAQGLYVHPYTFRAENQWLFTEFRSSEDPAAHGDLVGMVSAFLDVGIDAVNTDHPDLGVRAVRGHTR</sequence>
<organism evidence="8 9">
    <name type="scientific">Ornithinimicrobium pratense</name>
    <dbReference type="NCBI Taxonomy" id="2593973"/>
    <lineage>
        <taxon>Bacteria</taxon>
        <taxon>Bacillati</taxon>
        <taxon>Actinomycetota</taxon>
        <taxon>Actinomycetes</taxon>
        <taxon>Micrococcales</taxon>
        <taxon>Ornithinimicrobiaceae</taxon>
        <taxon>Ornithinimicrobium</taxon>
    </lineage>
</organism>
<comment type="similarity">
    <text evidence="1">Belongs to the glycerophosphoryl diester phosphodiesterase family.</text>
</comment>
<dbReference type="PANTHER" id="PTHR43620">
    <property type="entry name" value="GLYCEROPHOSPHORYL DIESTER PHOSPHODIESTERASE"/>
    <property type="match status" value="1"/>
</dbReference>
<dbReference type="KEGG" id="serw:FY030_04800"/>
<evidence type="ECO:0000256" key="3">
    <source>
        <dbReference type="ARBA" id="ARBA00022729"/>
    </source>
</evidence>
<dbReference type="GO" id="GO:0006629">
    <property type="term" value="P:lipid metabolic process"/>
    <property type="evidence" value="ECO:0007669"/>
    <property type="project" value="InterPro"/>
</dbReference>
<dbReference type="Proteomes" id="UP000326546">
    <property type="component" value="Chromosome"/>
</dbReference>
<keyword evidence="9" id="KW-1185">Reference proteome</keyword>
<name>A0A5J6V4R7_9MICO</name>
<dbReference type="PROSITE" id="PS51704">
    <property type="entry name" value="GP_PDE"/>
    <property type="match status" value="1"/>
</dbReference>
<accession>A0A5J6V4R7</accession>